<dbReference type="Proteomes" id="UP001470230">
    <property type="component" value="Unassembled WGS sequence"/>
</dbReference>
<feature type="coiled-coil region" evidence="1">
    <location>
        <begin position="267"/>
        <end position="294"/>
    </location>
</feature>
<keyword evidence="3" id="KW-0472">Membrane</keyword>
<protein>
    <submittedName>
        <fullName evidence="4">Uncharacterized protein</fullName>
    </submittedName>
</protein>
<feature type="compositionally biased region" description="Polar residues" evidence="2">
    <location>
        <begin position="312"/>
        <end position="323"/>
    </location>
</feature>
<sequence>MFANNSIIPEPTKPIIKSINNTKKANAVVSLITNNNIKLNDDTKNSVNDPNVKELEKFNHTKNNSANLIQILQWNGTILKQGVYSPYIIDCSASSSSFVSLTRFENPTIFDFRERGTYSTLKGLSILYPSITILYIINGLSFPQFYVDMHHYLTFIPIFKAGVLILEAELYGNKYVDPVDVAWSLTASVVLHSVFTTVLLMIAAGWCTYEEEMQMRDVIIYITLPATMLISSALSNYSVLFTYLEDVSIISFAVLVASMYTRIIRKLKASRASIARAERSLNEAYNDNNEENENDEINDNDYNTIESTAIINDDSNVDDPNNIQEDEESDSDAHCDPNYVKKLEMVLRFMNCCAINILTFFLLSEIAMFLNAWAFIRMLIIELGILNIFIIEMCFFFYRADHAPVPVNFGQNYIRNNEDHKEKENSKSRFTKLIKRKIAILIEPKSKHMFCLHAPH</sequence>
<comment type="caution">
    <text evidence="4">The sequence shown here is derived from an EMBL/GenBank/DDBJ whole genome shotgun (WGS) entry which is preliminary data.</text>
</comment>
<gene>
    <name evidence="4" type="ORF">M9Y10_045198</name>
</gene>
<feature type="transmembrane region" description="Helical" evidence="3">
    <location>
        <begin position="181"/>
        <end position="206"/>
    </location>
</feature>
<evidence type="ECO:0000256" key="3">
    <source>
        <dbReference type="SAM" id="Phobius"/>
    </source>
</evidence>
<keyword evidence="3" id="KW-0812">Transmembrane</keyword>
<evidence type="ECO:0000256" key="1">
    <source>
        <dbReference type="SAM" id="Coils"/>
    </source>
</evidence>
<evidence type="ECO:0000313" key="5">
    <source>
        <dbReference type="Proteomes" id="UP001470230"/>
    </source>
</evidence>
<reference evidence="4 5" key="1">
    <citation type="submission" date="2024-04" db="EMBL/GenBank/DDBJ databases">
        <title>Tritrichomonas musculus Genome.</title>
        <authorList>
            <person name="Alves-Ferreira E."/>
            <person name="Grigg M."/>
            <person name="Lorenzi H."/>
            <person name="Galac M."/>
        </authorList>
    </citation>
    <scope>NUCLEOTIDE SEQUENCE [LARGE SCALE GENOMIC DNA]</scope>
    <source>
        <strain evidence="4 5">EAF2021</strain>
    </source>
</reference>
<evidence type="ECO:0000256" key="2">
    <source>
        <dbReference type="SAM" id="MobiDB-lite"/>
    </source>
</evidence>
<dbReference type="EMBL" id="JAPFFF010000009">
    <property type="protein sequence ID" value="KAK8882556.1"/>
    <property type="molecule type" value="Genomic_DNA"/>
</dbReference>
<keyword evidence="3" id="KW-1133">Transmembrane helix</keyword>
<accession>A0ABR2JUX5</accession>
<feature type="transmembrane region" description="Helical" evidence="3">
    <location>
        <begin position="376"/>
        <end position="398"/>
    </location>
</feature>
<organism evidence="4 5">
    <name type="scientific">Tritrichomonas musculus</name>
    <dbReference type="NCBI Taxonomy" id="1915356"/>
    <lineage>
        <taxon>Eukaryota</taxon>
        <taxon>Metamonada</taxon>
        <taxon>Parabasalia</taxon>
        <taxon>Tritrichomonadida</taxon>
        <taxon>Tritrichomonadidae</taxon>
        <taxon>Tritrichomonas</taxon>
    </lineage>
</organism>
<keyword evidence="1" id="KW-0175">Coiled coil</keyword>
<proteinExistence type="predicted"/>
<feature type="transmembrane region" description="Helical" evidence="3">
    <location>
        <begin position="126"/>
        <end position="147"/>
    </location>
</feature>
<feature type="transmembrane region" description="Helical" evidence="3">
    <location>
        <begin position="218"/>
        <end position="241"/>
    </location>
</feature>
<keyword evidence="5" id="KW-1185">Reference proteome</keyword>
<feature type="transmembrane region" description="Helical" evidence="3">
    <location>
        <begin position="247"/>
        <end position="264"/>
    </location>
</feature>
<name>A0ABR2JUX5_9EUKA</name>
<feature type="region of interest" description="Disordered" evidence="2">
    <location>
        <begin position="312"/>
        <end position="333"/>
    </location>
</feature>
<evidence type="ECO:0000313" key="4">
    <source>
        <dbReference type="EMBL" id="KAK8882556.1"/>
    </source>
</evidence>
<feature type="transmembrane region" description="Helical" evidence="3">
    <location>
        <begin position="349"/>
        <end position="370"/>
    </location>
</feature>